<dbReference type="EMBL" id="BSDD01000003">
    <property type="protein sequence ID" value="GLH70440.1"/>
    <property type="molecule type" value="Genomic_DNA"/>
</dbReference>
<dbReference type="RefSeq" id="WP_285725202.1">
    <property type="nucleotide sequence ID" value="NZ_BSDD01000003.1"/>
</dbReference>
<dbReference type="CDD" id="cd17470">
    <property type="entry name" value="T3SS_Flik_C"/>
    <property type="match status" value="1"/>
</dbReference>
<keyword evidence="4" id="KW-1185">Reference proteome</keyword>
<feature type="compositionally biased region" description="Pro residues" evidence="1">
    <location>
        <begin position="108"/>
        <end position="119"/>
    </location>
</feature>
<evidence type="ECO:0000313" key="3">
    <source>
        <dbReference type="EMBL" id="GLH70440.1"/>
    </source>
</evidence>
<dbReference type="InterPro" id="IPR021136">
    <property type="entry name" value="Flagellar_hook_control-like_C"/>
</dbReference>
<feature type="compositionally biased region" description="Pro residues" evidence="1">
    <location>
        <begin position="362"/>
        <end position="376"/>
    </location>
</feature>
<name>A0ABQ5Q7R8_9BACT</name>
<dbReference type="Gene3D" id="3.30.750.140">
    <property type="match status" value="1"/>
</dbReference>
<gene>
    <name evidence="3" type="ORF">GETHPA_19730</name>
</gene>
<evidence type="ECO:0000256" key="1">
    <source>
        <dbReference type="SAM" id="MobiDB-lite"/>
    </source>
</evidence>
<feature type="compositionally biased region" description="Low complexity" evidence="1">
    <location>
        <begin position="342"/>
        <end position="361"/>
    </location>
</feature>
<protein>
    <recommendedName>
        <fullName evidence="2">Flagellar hook-length control protein-like C-terminal domain-containing protein</fullName>
    </recommendedName>
</protein>
<dbReference type="Proteomes" id="UP001165089">
    <property type="component" value="Unassembled WGS sequence"/>
</dbReference>
<evidence type="ECO:0000313" key="4">
    <source>
        <dbReference type="Proteomes" id="UP001165089"/>
    </source>
</evidence>
<dbReference type="Pfam" id="PF02120">
    <property type="entry name" value="Flg_hook"/>
    <property type="match status" value="1"/>
</dbReference>
<feature type="domain" description="Flagellar hook-length control protein-like C-terminal" evidence="2">
    <location>
        <begin position="385"/>
        <end position="464"/>
    </location>
</feature>
<sequence length="507" mass="49343">MLPSGAALVPPLPNAPADRPEAPEPDASDSRFASLVAQFTLPPAQLPAVAHPSQASPQPGAAAAAPAGGSPAAGSQADAAAEAGKAGSATPSAPTEGSPAATKTTPEPSAPEAPAPPTDPALAATPALAGGAPSPGPRTMTEPLLPAGAQASDGAAPPVPAAATAVPARGAVQPLPAPQGPAGTGEAGLPVPEPAPRAAALADETIGGLAPLLRTAAVKPPAVHAPEPATAAAAPVPSQPPNVTVSFAGMASPGVPTPPAAAPRVPVIAAPGALQEPAPAPPLSSATPTGSDRPLTAAPAPPGGSASTGSEAGESLAEETAAKAEATAAALPGHLHPDAGTPGAAVASARPALAPDPSAAPAAPPPAPAAPPPLTAPPVAQVDSSMKWMLRNGAQEARLQLHPDSLGQVTIHLRVEGGEVHAKLWVSEPASVQAVQEGRPHLELSLKEQGLQLGSFDLHQGHRPFQEATSTPNPLPADTVPVVPARQERPPAIVPTLQNPHQIELYA</sequence>
<evidence type="ECO:0000259" key="2">
    <source>
        <dbReference type="Pfam" id="PF02120"/>
    </source>
</evidence>
<feature type="compositionally biased region" description="Low complexity" evidence="1">
    <location>
        <begin position="161"/>
        <end position="172"/>
    </location>
</feature>
<reference evidence="3 4" key="1">
    <citation type="journal article" date="2023" name="Antonie Van Leeuwenhoek">
        <title>Mesoterricola silvestris gen. nov., sp. nov., Mesoterricola sediminis sp. nov., Geothrix oryzae sp. nov., Geothrix edaphica sp. nov., Geothrix rubra sp. nov., and Geothrix limicola sp. nov., six novel members of Acidobacteriota isolated from soils.</title>
        <authorList>
            <person name="Itoh H."/>
            <person name="Sugisawa Y."/>
            <person name="Mise K."/>
            <person name="Xu Z."/>
            <person name="Kuniyasu M."/>
            <person name="Ushijima N."/>
            <person name="Kawano K."/>
            <person name="Kobayashi E."/>
            <person name="Shiratori Y."/>
            <person name="Masuda Y."/>
            <person name="Senoo K."/>
        </authorList>
    </citation>
    <scope>NUCLEOTIDE SEQUENCE [LARGE SCALE GENOMIC DNA]</scope>
    <source>
        <strain evidence="3 4">Red803</strain>
    </source>
</reference>
<feature type="region of interest" description="Disordered" evidence="1">
    <location>
        <begin position="228"/>
        <end position="379"/>
    </location>
</feature>
<accession>A0ABQ5Q7R8</accession>
<proteinExistence type="predicted"/>
<feature type="compositionally biased region" description="Low complexity" evidence="1">
    <location>
        <begin position="120"/>
        <end position="132"/>
    </location>
</feature>
<feature type="compositionally biased region" description="Low complexity" evidence="1">
    <location>
        <begin position="50"/>
        <end position="89"/>
    </location>
</feature>
<feature type="compositionally biased region" description="Low complexity" evidence="1">
    <location>
        <begin position="262"/>
        <end position="330"/>
    </location>
</feature>
<feature type="region of interest" description="Disordered" evidence="1">
    <location>
        <begin position="1"/>
        <end position="194"/>
    </location>
</feature>
<organism evidence="3 4">
    <name type="scientific">Geothrix rubra</name>
    <dbReference type="NCBI Taxonomy" id="2927977"/>
    <lineage>
        <taxon>Bacteria</taxon>
        <taxon>Pseudomonadati</taxon>
        <taxon>Acidobacteriota</taxon>
        <taxon>Holophagae</taxon>
        <taxon>Holophagales</taxon>
        <taxon>Holophagaceae</taxon>
        <taxon>Geothrix</taxon>
    </lineage>
</organism>
<dbReference type="InterPro" id="IPR038610">
    <property type="entry name" value="FliK-like_C_sf"/>
</dbReference>
<comment type="caution">
    <text evidence="3">The sequence shown here is derived from an EMBL/GenBank/DDBJ whole genome shotgun (WGS) entry which is preliminary data.</text>
</comment>